<proteinExistence type="predicted"/>
<feature type="chain" id="PRO_5046433141" evidence="2">
    <location>
        <begin position="26"/>
        <end position="1295"/>
    </location>
</feature>
<dbReference type="EMBL" id="JARUJP010000023">
    <property type="protein sequence ID" value="MDW8802570.1"/>
    <property type="molecule type" value="Genomic_DNA"/>
</dbReference>
<dbReference type="PANTHER" id="PTHR30032">
    <property type="entry name" value="N-ACETYLMURAMOYL-L-ALANINE AMIDASE-RELATED"/>
    <property type="match status" value="1"/>
</dbReference>
<dbReference type="RefSeq" id="WP_318798885.1">
    <property type="nucleotide sequence ID" value="NZ_JARUJP010000023.1"/>
</dbReference>
<evidence type="ECO:0000313" key="3">
    <source>
        <dbReference type="EMBL" id="MDW8802570.1"/>
    </source>
</evidence>
<name>A0ABU4JWP1_9CLOT</name>
<gene>
    <name evidence="3" type="ORF">P8V03_15590</name>
</gene>
<accession>A0ABU4JWP1</accession>
<dbReference type="Gene3D" id="2.60.40.1220">
    <property type="match status" value="3"/>
</dbReference>
<dbReference type="PANTHER" id="PTHR30032:SF8">
    <property type="entry name" value="GERMINATION-SPECIFIC N-ACETYLMURAMOYL-L-ALANINE AMIDASE"/>
    <property type="match status" value="1"/>
</dbReference>
<dbReference type="Gene3D" id="3.40.50.12090">
    <property type="match status" value="1"/>
</dbReference>
<protein>
    <submittedName>
        <fullName evidence="3">Cell wall-binding repeat-containing protein</fullName>
    </submittedName>
</protein>
<dbReference type="Pfam" id="PF04122">
    <property type="entry name" value="CW_binding_2"/>
    <property type="match status" value="3"/>
</dbReference>
<keyword evidence="4" id="KW-1185">Reference proteome</keyword>
<evidence type="ECO:0000313" key="4">
    <source>
        <dbReference type="Proteomes" id="UP001281656"/>
    </source>
</evidence>
<dbReference type="InterPro" id="IPR014755">
    <property type="entry name" value="Cu-Rt/internalin_Ig-like"/>
</dbReference>
<dbReference type="InterPro" id="IPR051922">
    <property type="entry name" value="Bact_Sporulation_Assoc"/>
</dbReference>
<sequence>MSKKGTRALASATLMSLVLTTALSAAPVKAAAGQATRVGEADRYSTAASVATKNWDKAETVVLVNGEGYADAVSGSALAKKLDAPILLTSGNTLTAETKAALTKLGAKKVYVVGGNASVSAALRTELKASYTVTELGGANRYETNAAVAEELVKLGVDPANVMMVGGEGFSDALSVAPIAAAKGQILLLGMNDANYMSPVIDFVKKHKSKVTVVGTKGVISEAIYNAVGATSRVDGGADRWDTNQKVLASFKDTVKFDKLYVASAAYNAKDNGFADALVASALAGKYAAPLVLVDKDGSTGTNNALAYIGKNASKKTDLNVVGGTGVVSESVLNAITKAVNPEKPGTNGDNKVAEINSINLNQFDIVFDSNVDEDTAELTSNYKVGGTQLTDKNAHVELINDNTVRVTLVKSEFSIDQGNEKTVSVKKGILTADKTQTIATFDKKIEFKDVTAPEIKEISVRGNSKLVLKFTEAVNMSSVSTLKSLIQVNDKSLSNVEVEVKESASNGTETWASEVEFYFSSGLKSGENTIKVKDAKDKVLVDAAGFAFKEAEETVTVDNVTTEPEIKDITCTDDGEVRVIFDRAMDKKTAIKDDYYQINDKDIDGAKLELKEDDTVVKITNIPADVLKDNTNVLSITDSVKDAFGNKIDDDTRKSFDKEKDETKPTVLSATVIDNKTLRVQFSEDVKYAYATDKDNYELRDAYNVDLMGKSGVYVRPSSDVDYKDKADTDTFDIKFDKSSYKLDSSKYTLTVENIIDKATEPNKMDDQTITIDGNDDTAPSVEDLDVFQKSSTEVAIYFGKEMDASTLNDKANYYYINGDGEQEDLPEDADIDVSNDNKGVVIDFEDANKTIKTDATSGDDVVKKIGVKNVKDASGNEMFPGVLSIKAASATGPKLEENTLKMKKDGDDVKAEFQLDVALDTINPADFKISGRQADDADFDGKTVTLTFDEGDSADAIMALGVNAELQIKASSTEPSEDIAGRKIVAGTQKVYYNEIAPETDRDNYSATVTVDAAGKVTSASVNITLKTPVDTDILGSYKDDFVFTSGSKLDVADVKLIKADGRPTLVFKLKDASKVELGGSIDITAATDEDDIDLRTAKDENGKTVKFVPSSDDTKIKKVKVTKGELTEDPNTPNPATEIKVVSASYDAFGFVTVKVNDVTAVDKVYVDGNVKDIPAGFIDKTNNTIKVSCDEYVKIELADKDGKKVTAYNVAAPGATLTATYNKYTNLTQSASITVNDSALVDKVEVNGNVVDAASIVKDASDKTILIIKNLADEPTSIKLTAKDGKVVTVK</sequence>
<evidence type="ECO:0000256" key="1">
    <source>
        <dbReference type="ARBA" id="ARBA00022729"/>
    </source>
</evidence>
<keyword evidence="1 2" id="KW-0732">Signal</keyword>
<evidence type="ECO:0000256" key="2">
    <source>
        <dbReference type="SAM" id="SignalP"/>
    </source>
</evidence>
<organism evidence="3 4">
    <name type="scientific">Clostridium tanneri</name>
    <dbReference type="NCBI Taxonomy" id="3037988"/>
    <lineage>
        <taxon>Bacteria</taxon>
        <taxon>Bacillati</taxon>
        <taxon>Bacillota</taxon>
        <taxon>Clostridia</taxon>
        <taxon>Eubacteriales</taxon>
        <taxon>Clostridiaceae</taxon>
        <taxon>Clostridium</taxon>
    </lineage>
</organism>
<reference evidence="3 4" key="1">
    <citation type="submission" date="2023-04" db="EMBL/GenBank/DDBJ databases">
        <title>Clostridium tannerae sp. nov., isolated from the fecal material of an alpaca.</title>
        <authorList>
            <person name="Miller S."/>
            <person name="Hendry M."/>
            <person name="King J."/>
            <person name="Sankaranarayanan K."/>
            <person name="Lawson P.A."/>
        </authorList>
    </citation>
    <scope>NUCLEOTIDE SEQUENCE [LARGE SCALE GENOMIC DNA]</scope>
    <source>
        <strain evidence="3 4">A1-XYC3</strain>
    </source>
</reference>
<dbReference type="Proteomes" id="UP001281656">
    <property type="component" value="Unassembled WGS sequence"/>
</dbReference>
<dbReference type="InterPro" id="IPR007253">
    <property type="entry name" value="Cell_wall-bd_2"/>
</dbReference>
<comment type="caution">
    <text evidence="3">The sequence shown here is derived from an EMBL/GenBank/DDBJ whole genome shotgun (WGS) entry which is preliminary data.</text>
</comment>
<feature type="signal peptide" evidence="2">
    <location>
        <begin position="1"/>
        <end position="25"/>
    </location>
</feature>